<dbReference type="InterPro" id="IPR002052">
    <property type="entry name" value="DNA_methylase_N6_adenine_CS"/>
</dbReference>
<dbReference type="AlphaFoldDB" id="M0KR91"/>
<dbReference type="InterPro" id="IPR009537">
    <property type="entry name" value="DUF1156"/>
</dbReference>
<comment type="caution">
    <text evidence="3">The sequence shown here is derived from an EMBL/GenBank/DDBJ whole genome shotgun (WGS) entry which is preliminary data.</text>
</comment>
<feature type="domain" description="DUF1156" evidence="2">
    <location>
        <begin position="22"/>
        <end position="73"/>
    </location>
</feature>
<dbReference type="GO" id="GO:0008168">
    <property type="term" value="F:methyltransferase activity"/>
    <property type="evidence" value="ECO:0007669"/>
    <property type="project" value="InterPro"/>
</dbReference>
<organism evidence="3 4">
    <name type="scientific">Haloarcula marismortui ATCC 33799</name>
    <dbReference type="NCBI Taxonomy" id="662475"/>
    <lineage>
        <taxon>Archaea</taxon>
        <taxon>Methanobacteriati</taxon>
        <taxon>Methanobacteriota</taxon>
        <taxon>Stenosarchaea group</taxon>
        <taxon>Halobacteria</taxon>
        <taxon>Halobacteriales</taxon>
        <taxon>Haloarculaceae</taxon>
        <taxon>Haloarcula</taxon>
    </lineage>
</organism>
<sequence length="888" mass="101917">MSQQEQSDREEGRPDLPIERGFPIERVNEIAEKESRAKQYYRPIYTMHKWWARRPGCLFRAISLYSLLDENTTVDDVEVYEPGENQQLGNNGLDKDDLVEAIGDIDMDDPEPLWDFYPKDVRIKDKKILDPFMGGGTSLVEASRFGVDSVGVDLNPVAWFVTKKQLDAGQTDVEELEKAFEQVKEDVADEIQQYYRTPCPNGDHQADVMYSFWVNELDCVSCSHTVPLFKDYRVAAGRYENDDKYNVLCPECGAVSLVDDWQEESKCGECDHKFVPKNGNTSRGGYYNCPECGQKESIVDAIDDQGKADHRLYAIEYYCSQCDKQGREKSAYKGYKKAEADDKKLFDEAKREWNTRTDLHDFVPDERIPEGAITAASSVSGNDVFQHGFEKWVDMFNERQLLSLAKLLQAIDSVSDQNAREYLLLTLSGILRTNTMMVGYDQSYNKVINIFKANSYNPPHQPTEGNVWGAKFGRGTFESIWDMVTKGVEYANAPTDRYVEDGKKKETAEFAQPIGLNSEVYQDDMRNITAEDEYDAVITDPPYYDNIIYSEVADYFYVWQKILLEDEYSGFDQEKTPRAESIVTNPYLDKTAEDFEHEMGEALEVINRALKDGGTLTFTYHHSDEESWGELLESLCENDFEVTATYPITSDLNKFIGGESVAFDIVIVARPTEDRRPISWDSLRRRIVRTARETRETLEENRELAGGDIGVIEMGKCFQEYSKHHGEVHRAGQVMSAKDVVDEIYGIIQDNDRGEQDVYRDLLEESNPTYNDLNKHLKRSDASEEQMKDMRLFRTEGGDFVLCQWDDEKRQAYVQSKVEEGNGDLTTLDKAHFLRYRFEQGKSTSEFFEEWDMDELRELCEGLAEVTGDETYLKMIGVDSSLAEFGEE</sequence>
<gene>
    <name evidence="3" type="ORF">C435_03698</name>
</gene>
<evidence type="ECO:0000313" key="4">
    <source>
        <dbReference type="Proteomes" id="UP000011687"/>
    </source>
</evidence>
<proteinExistence type="predicted"/>
<dbReference type="SUPFAM" id="SSF53335">
    <property type="entry name" value="S-adenosyl-L-methionine-dependent methyltransferases"/>
    <property type="match status" value="2"/>
</dbReference>
<feature type="coiled-coil region" evidence="1">
    <location>
        <begin position="166"/>
        <end position="193"/>
    </location>
</feature>
<dbReference type="Proteomes" id="UP000011687">
    <property type="component" value="Unassembled WGS sequence"/>
</dbReference>
<dbReference type="Pfam" id="PF06634">
    <property type="entry name" value="DUF1156"/>
    <property type="match status" value="1"/>
</dbReference>
<dbReference type="EMBL" id="AOLS01000025">
    <property type="protein sequence ID" value="EMA23812.1"/>
    <property type="molecule type" value="Genomic_DNA"/>
</dbReference>
<accession>M0KR91</accession>
<dbReference type="PROSITE" id="PS00092">
    <property type="entry name" value="N6_MTASE"/>
    <property type="match status" value="1"/>
</dbReference>
<dbReference type="RefSeq" id="WP_007188151.1">
    <property type="nucleotide sequence ID" value="NZ_AOLS01000025.1"/>
</dbReference>
<name>M0KR91_9EURY</name>
<dbReference type="PATRIC" id="fig|662475.6.peg.706"/>
<dbReference type="Gene3D" id="3.40.50.150">
    <property type="entry name" value="Vaccinia Virus protein VP39"/>
    <property type="match status" value="2"/>
</dbReference>
<dbReference type="InterPro" id="IPR029063">
    <property type="entry name" value="SAM-dependent_MTases_sf"/>
</dbReference>
<evidence type="ECO:0000313" key="3">
    <source>
        <dbReference type="EMBL" id="EMA23812.1"/>
    </source>
</evidence>
<dbReference type="GO" id="GO:0032259">
    <property type="term" value="P:methylation"/>
    <property type="evidence" value="ECO:0007669"/>
    <property type="project" value="InterPro"/>
</dbReference>
<dbReference type="GO" id="GO:0003676">
    <property type="term" value="F:nucleic acid binding"/>
    <property type="evidence" value="ECO:0007669"/>
    <property type="project" value="InterPro"/>
</dbReference>
<evidence type="ECO:0000259" key="2">
    <source>
        <dbReference type="Pfam" id="PF06634"/>
    </source>
</evidence>
<protein>
    <recommendedName>
        <fullName evidence="2">DUF1156 domain-containing protein</fullName>
    </recommendedName>
</protein>
<reference evidence="3 4" key="1">
    <citation type="journal article" date="2014" name="PLoS Genet.">
        <title>Phylogenetically driven sequencing of extremely halophilic archaea reveals strategies for static and dynamic osmo-response.</title>
        <authorList>
            <person name="Becker E.A."/>
            <person name="Seitzer P.M."/>
            <person name="Tritt A."/>
            <person name="Larsen D."/>
            <person name="Krusor M."/>
            <person name="Yao A.I."/>
            <person name="Wu D."/>
            <person name="Madern D."/>
            <person name="Eisen J.A."/>
            <person name="Darling A.E."/>
            <person name="Facciotti M.T."/>
        </authorList>
    </citation>
    <scope>NUCLEOTIDE SEQUENCE [LARGE SCALE GENOMIC DNA]</scope>
    <source>
        <strain evidence="3 4">ATCC 33799</strain>
    </source>
</reference>
<keyword evidence="4" id="KW-1185">Reference proteome</keyword>
<keyword evidence="1" id="KW-0175">Coiled coil</keyword>
<evidence type="ECO:0000256" key="1">
    <source>
        <dbReference type="SAM" id="Coils"/>
    </source>
</evidence>